<proteinExistence type="inferred from homology"/>
<comment type="similarity">
    <text evidence="1 5">Belongs to the bacterial ribosomal protein bL17 family.</text>
</comment>
<protein>
    <recommendedName>
        <fullName evidence="4 6">50S ribosomal protein L17</fullName>
    </recommendedName>
</protein>
<dbReference type="PANTHER" id="PTHR14413:SF16">
    <property type="entry name" value="LARGE RIBOSOMAL SUBUNIT PROTEIN BL17M"/>
    <property type="match status" value="1"/>
</dbReference>
<evidence type="ECO:0000256" key="5">
    <source>
        <dbReference type="RuleBase" id="RU000660"/>
    </source>
</evidence>
<dbReference type="GO" id="GO:0006412">
    <property type="term" value="P:translation"/>
    <property type="evidence" value="ECO:0007669"/>
    <property type="project" value="InterPro"/>
</dbReference>
<evidence type="ECO:0000256" key="4">
    <source>
        <dbReference type="ARBA" id="ARBA00035494"/>
    </source>
</evidence>
<keyword evidence="3 5" id="KW-0687">Ribonucleoprotein</keyword>
<keyword evidence="2 5" id="KW-0689">Ribosomal protein</keyword>
<sequence length="137" mass="15530">MKKVKLSAKIDHRKSLIKNLVTSLILYEKITTSLAKAKAIKPIVEKLVNSAKKGDLNSKRQLFSFLPDKNAALKILEEISKRYQDRSGGYVQIFRLKPRMGDSSQQALIRFIPTKMTNQEAKEDKNDQAKAKAKTNV</sequence>
<dbReference type="EMBL" id="PCRM01000026">
    <property type="protein sequence ID" value="PIP21646.1"/>
    <property type="molecule type" value="Genomic_DNA"/>
</dbReference>
<dbReference type="InterPro" id="IPR036373">
    <property type="entry name" value="Ribosomal_bL17_sf"/>
</dbReference>
<name>A0A2G9YQY4_9BACT</name>
<dbReference type="NCBIfam" id="TIGR00059">
    <property type="entry name" value="L17"/>
    <property type="match status" value="1"/>
</dbReference>
<dbReference type="GO" id="GO:0022625">
    <property type="term" value="C:cytosolic large ribosomal subunit"/>
    <property type="evidence" value="ECO:0007669"/>
    <property type="project" value="TreeGrafter"/>
</dbReference>
<dbReference type="GO" id="GO:0003735">
    <property type="term" value="F:structural constituent of ribosome"/>
    <property type="evidence" value="ECO:0007669"/>
    <property type="project" value="InterPro"/>
</dbReference>
<evidence type="ECO:0000256" key="3">
    <source>
        <dbReference type="ARBA" id="ARBA00023274"/>
    </source>
</evidence>
<gene>
    <name evidence="8" type="ORF">COX39_01835</name>
</gene>
<dbReference type="InterPro" id="IPR000456">
    <property type="entry name" value="Ribosomal_bL17"/>
</dbReference>
<dbReference type="PANTHER" id="PTHR14413">
    <property type="entry name" value="RIBOSOMAL PROTEIN L17"/>
    <property type="match status" value="1"/>
</dbReference>
<comment type="caution">
    <text evidence="8">The sequence shown here is derived from an EMBL/GenBank/DDBJ whole genome shotgun (WGS) entry which is preliminary data.</text>
</comment>
<evidence type="ECO:0000313" key="9">
    <source>
        <dbReference type="Proteomes" id="UP000231567"/>
    </source>
</evidence>
<dbReference type="Pfam" id="PF01196">
    <property type="entry name" value="Ribosomal_L17"/>
    <property type="match status" value="1"/>
</dbReference>
<dbReference type="Proteomes" id="UP000231567">
    <property type="component" value="Unassembled WGS sequence"/>
</dbReference>
<feature type="region of interest" description="Disordered" evidence="7">
    <location>
        <begin position="116"/>
        <end position="137"/>
    </location>
</feature>
<dbReference type="AlphaFoldDB" id="A0A2G9YQY4"/>
<evidence type="ECO:0000256" key="1">
    <source>
        <dbReference type="ARBA" id="ARBA00008777"/>
    </source>
</evidence>
<reference evidence="8 9" key="1">
    <citation type="submission" date="2017-09" db="EMBL/GenBank/DDBJ databases">
        <title>Depth-based differentiation of microbial function through sediment-hosted aquifers and enrichment of novel symbionts in the deep terrestrial subsurface.</title>
        <authorList>
            <person name="Probst A.J."/>
            <person name="Ladd B."/>
            <person name="Jarett J.K."/>
            <person name="Geller-Mcgrath D.E."/>
            <person name="Sieber C.M."/>
            <person name="Emerson J.B."/>
            <person name="Anantharaman K."/>
            <person name="Thomas B.C."/>
            <person name="Malmstrom R."/>
            <person name="Stieglmeier M."/>
            <person name="Klingl A."/>
            <person name="Woyke T."/>
            <person name="Ryan C.M."/>
            <person name="Banfield J.F."/>
        </authorList>
    </citation>
    <scope>NUCLEOTIDE SEQUENCE [LARGE SCALE GENOMIC DNA]</scope>
    <source>
        <strain evidence="8">CG23_combo_of_CG06-09_8_20_14_all_40_13</strain>
    </source>
</reference>
<accession>A0A2G9YQY4</accession>
<dbReference type="Gene3D" id="3.90.1030.10">
    <property type="entry name" value="Ribosomal protein L17"/>
    <property type="match status" value="1"/>
</dbReference>
<evidence type="ECO:0000313" key="8">
    <source>
        <dbReference type="EMBL" id="PIP21646.1"/>
    </source>
</evidence>
<evidence type="ECO:0000256" key="2">
    <source>
        <dbReference type="ARBA" id="ARBA00022980"/>
    </source>
</evidence>
<evidence type="ECO:0000256" key="7">
    <source>
        <dbReference type="SAM" id="MobiDB-lite"/>
    </source>
</evidence>
<dbReference type="SUPFAM" id="SSF64263">
    <property type="entry name" value="Prokaryotic ribosomal protein L17"/>
    <property type="match status" value="1"/>
</dbReference>
<evidence type="ECO:0000256" key="6">
    <source>
        <dbReference type="RuleBase" id="RU000661"/>
    </source>
</evidence>
<organism evidence="8 9">
    <name type="scientific">Candidatus Nealsonbacteria bacterium CG23_combo_of_CG06-09_8_20_14_all_40_13</name>
    <dbReference type="NCBI Taxonomy" id="1974724"/>
    <lineage>
        <taxon>Bacteria</taxon>
        <taxon>Candidatus Nealsoniibacteriota</taxon>
    </lineage>
</organism>
<feature type="compositionally biased region" description="Basic and acidic residues" evidence="7">
    <location>
        <begin position="120"/>
        <end position="130"/>
    </location>
</feature>